<dbReference type="PANTHER" id="PTHR43434:SF1">
    <property type="entry name" value="PHOSPHOGLYCOLATE PHOSPHATASE"/>
    <property type="match status" value="1"/>
</dbReference>
<reference evidence="1" key="1">
    <citation type="submission" date="2021-07" db="EMBL/GenBank/DDBJ databases">
        <title>Complete genome sequence of Crassaminicella sp. 143-21, isolated from a deep-sea hydrothermal vent.</title>
        <authorList>
            <person name="Li X."/>
        </authorList>
    </citation>
    <scope>NUCLEOTIDE SEQUENCE</scope>
    <source>
        <strain evidence="1">143-21</strain>
    </source>
</reference>
<evidence type="ECO:0000313" key="2">
    <source>
        <dbReference type="Proteomes" id="UP000886818"/>
    </source>
</evidence>
<sequence length="225" mass="25527">MKDILIVWDIDGTLINSKGCGRAAMEKAFYQLFGLEKAFKEVNMAGRLDAMIVNDAFDKNNIINRDIDLFFDIYCKVLEEMLIDKDYIKILPGVKAILEHNSQEYNIFHALGTGNIEKGARIKLKPHNLNKYFKVGAFGDEAIERWEMVHKAIQRAQAFNGIIYNRENIYVIGDTKLDIECAKILGIKSIAVATGAHSAELLREYAPDYLLESLEDKNKFLGIFG</sequence>
<dbReference type="RefSeq" id="WP_218282226.1">
    <property type="nucleotide sequence ID" value="NZ_CP078093.1"/>
</dbReference>
<keyword evidence="2" id="KW-1185">Reference proteome</keyword>
<gene>
    <name evidence="1" type="ORF">KVH43_09095</name>
</gene>
<dbReference type="SFLD" id="SFLDS00003">
    <property type="entry name" value="Haloacid_Dehalogenase"/>
    <property type="match status" value="1"/>
</dbReference>
<proteinExistence type="predicted"/>
<protein>
    <submittedName>
        <fullName evidence="1">HAD hydrolase-like protein</fullName>
    </submittedName>
</protein>
<organism evidence="1 2">
    <name type="scientific">Crassaminicella indica</name>
    <dbReference type="NCBI Taxonomy" id="2855394"/>
    <lineage>
        <taxon>Bacteria</taxon>
        <taxon>Bacillati</taxon>
        <taxon>Bacillota</taxon>
        <taxon>Clostridia</taxon>
        <taxon>Eubacteriales</taxon>
        <taxon>Clostridiaceae</taxon>
        <taxon>Crassaminicella</taxon>
    </lineage>
</organism>
<dbReference type="PANTHER" id="PTHR43434">
    <property type="entry name" value="PHOSPHOGLYCOLATE PHOSPHATASE"/>
    <property type="match status" value="1"/>
</dbReference>
<dbReference type="Proteomes" id="UP000886818">
    <property type="component" value="Chromosome"/>
</dbReference>
<dbReference type="InterPro" id="IPR050155">
    <property type="entry name" value="HAD-like_hydrolase_sf"/>
</dbReference>
<dbReference type="Pfam" id="PF13419">
    <property type="entry name" value="HAD_2"/>
    <property type="match status" value="1"/>
</dbReference>
<dbReference type="InterPro" id="IPR041492">
    <property type="entry name" value="HAD_2"/>
</dbReference>
<accession>A0ABX8R8Z3</accession>
<dbReference type="EMBL" id="CP078093">
    <property type="protein sequence ID" value="QXM05528.1"/>
    <property type="molecule type" value="Genomic_DNA"/>
</dbReference>
<evidence type="ECO:0000313" key="1">
    <source>
        <dbReference type="EMBL" id="QXM05528.1"/>
    </source>
</evidence>
<name>A0ABX8R8Z3_9CLOT</name>
<dbReference type="SFLD" id="SFLDG01129">
    <property type="entry name" value="C1.5:_HAD__Beta-PGM__Phosphata"/>
    <property type="match status" value="1"/>
</dbReference>